<sequence>MGLNSDCTRPQWVIFAVLPVTPPLVYASISMDGTGTGMRNEDDLTYKLEDIVRVNEVLEYLTKLVLLRRADVQKAIRTHLKGKEGRLRGNLMGKRVDFSARTIITGDANLSVYGVGVLELE</sequence>
<evidence type="ECO:0000256" key="6">
    <source>
        <dbReference type="RuleBase" id="RU004279"/>
    </source>
</evidence>
<feature type="transmembrane region" description="Helical" evidence="7">
    <location>
        <begin position="12"/>
        <end position="29"/>
    </location>
</feature>
<evidence type="ECO:0000256" key="4">
    <source>
        <dbReference type="ARBA" id="ARBA00023163"/>
    </source>
</evidence>
<keyword evidence="1 6" id="KW-0240">DNA-directed RNA polymerase</keyword>
<accession>A0A2T3YRL1</accession>
<dbReference type="InterPro" id="IPR000722">
    <property type="entry name" value="RNA_pol_asu"/>
</dbReference>
<dbReference type="Proteomes" id="UP000240493">
    <property type="component" value="Unassembled WGS sequence"/>
</dbReference>
<keyword evidence="7" id="KW-0472">Membrane</keyword>
<proteinExistence type="inferred from homology"/>
<dbReference type="AlphaFoldDB" id="A0A2T3YRL1"/>
<name>A0A2T3YRL1_TRIA4</name>
<dbReference type="SMART" id="SM00663">
    <property type="entry name" value="RPOLA_N"/>
    <property type="match status" value="1"/>
</dbReference>
<evidence type="ECO:0000256" key="5">
    <source>
        <dbReference type="ARBA" id="ARBA00048552"/>
    </source>
</evidence>
<dbReference type="Pfam" id="PF04997">
    <property type="entry name" value="RNA_pol_Rpb1_1"/>
    <property type="match status" value="1"/>
</dbReference>
<protein>
    <recommendedName>
        <fullName evidence="6">DNA-directed RNA polymerase subunit</fullName>
        <ecNumber evidence="6">2.7.7.6</ecNumber>
    </recommendedName>
</protein>
<dbReference type="SUPFAM" id="SSF64484">
    <property type="entry name" value="beta and beta-prime subunits of DNA dependent RNA-polymerase"/>
    <property type="match status" value="1"/>
</dbReference>
<dbReference type="GO" id="GO:0003899">
    <property type="term" value="F:DNA-directed RNA polymerase activity"/>
    <property type="evidence" value="ECO:0007669"/>
    <property type="project" value="UniProtKB-EC"/>
</dbReference>
<gene>
    <name evidence="9" type="ORF">M441DRAFT_32174</name>
</gene>
<keyword evidence="3 6" id="KW-0548">Nucleotidyltransferase</keyword>
<keyword evidence="10" id="KW-1185">Reference proteome</keyword>
<dbReference type="OrthoDB" id="270392at2759"/>
<evidence type="ECO:0000256" key="1">
    <source>
        <dbReference type="ARBA" id="ARBA00022478"/>
    </source>
</evidence>
<keyword evidence="4 6" id="KW-0804">Transcription</keyword>
<evidence type="ECO:0000259" key="8">
    <source>
        <dbReference type="SMART" id="SM00663"/>
    </source>
</evidence>
<dbReference type="Gene3D" id="2.40.40.20">
    <property type="match status" value="1"/>
</dbReference>
<comment type="catalytic activity">
    <reaction evidence="5 6">
        <text>RNA(n) + a ribonucleoside 5'-triphosphate = RNA(n+1) + diphosphate</text>
        <dbReference type="Rhea" id="RHEA:21248"/>
        <dbReference type="Rhea" id="RHEA-COMP:14527"/>
        <dbReference type="Rhea" id="RHEA-COMP:17342"/>
        <dbReference type="ChEBI" id="CHEBI:33019"/>
        <dbReference type="ChEBI" id="CHEBI:61557"/>
        <dbReference type="ChEBI" id="CHEBI:140395"/>
        <dbReference type="EC" id="2.7.7.6"/>
    </reaction>
</comment>
<evidence type="ECO:0000256" key="7">
    <source>
        <dbReference type="SAM" id="Phobius"/>
    </source>
</evidence>
<dbReference type="STRING" id="1042311.A0A2T3YRL1"/>
<reference evidence="9 10" key="1">
    <citation type="submission" date="2016-07" db="EMBL/GenBank/DDBJ databases">
        <title>Multiple horizontal gene transfer events from other fungi enriched the ability of initially mycotrophic Trichoderma (Ascomycota) to feed on dead plant biomass.</title>
        <authorList>
            <consortium name="DOE Joint Genome Institute"/>
            <person name="Aerts A."/>
            <person name="Atanasova L."/>
            <person name="Chenthamara K."/>
            <person name="Zhang J."/>
            <person name="Grujic M."/>
            <person name="Henrissat B."/>
            <person name="Kuo A."/>
            <person name="Salamov A."/>
            <person name="Lipzen A."/>
            <person name="Labutti K."/>
            <person name="Barry K."/>
            <person name="Miao Y."/>
            <person name="Rahimi M.J."/>
            <person name="Shen Q."/>
            <person name="Grigoriev I.V."/>
            <person name="Kubicek C.P."/>
            <person name="Druzhinina I.S."/>
        </authorList>
    </citation>
    <scope>NUCLEOTIDE SEQUENCE [LARGE SCALE GENOMIC DNA]</scope>
    <source>
        <strain evidence="9 10">CBS 433.97</strain>
    </source>
</reference>
<dbReference type="GO" id="GO:0003677">
    <property type="term" value="F:DNA binding"/>
    <property type="evidence" value="ECO:0007669"/>
    <property type="project" value="InterPro"/>
</dbReference>
<evidence type="ECO:0000256" key="3">
    <source>
        <dbReference type="ARBA" id="ARBA00022695"/>
    </source>
</evidence>
<keyword evidence="7" id="KW-0812">Transmembrane</keyword>
<evidence type="ECO:0000313" key="10">
    <source>
        <dbReference type="Proteomes" id="UP000240493"/>
    </source>
</evidence>
<keyword evidence="7" id="KW-1133">Transmembrane helix</keyword>
<dbReference type="InterPro" id="IPR045867">
    <property type="entry name" value="DNA-dir_RpoC_beta_prime"/>
</dbReference>
<keyword evidence="2 6" id="KW-0808">Transferase</keyword>
<organism evidence="9 10">
    <name type="scientific">Trichoderma asperellum (strain ATCC 204424 / CBS 433.97 / NBRC 101777)</name>
    <dbReference type="NCBI Taxonomy" id="1042311"/>
    <lineage>
        <taxon>Eukaryota</taxon>
        <taxon>Fungi</taxon>
        <taxon>Dikarya</taxon>
        <taxon>Ascomycota</taxon>
        <taxon>Pezizomycotina</taxon>
        <taxon>Sordariomycetes</taxon>
        <taxon>Hypocreomycetidae</taxon>
        <taxon>Hypocreales</taxon>
        <taxon>Hypocreaceae</taxon>
        <taxon>Trichoderma</taxon>
    </lineage>
</organism>
<dbReference type="GO" id="GO:0005665">
    <property type="term" value="C:RNA polymerase II, core complex"/>
    <property type="evidence" value="ECO:0007669"/>
    <property type="project" value="TreeGrafter"/>
</dbReference>
<dbReference type="PANTHER" id="PTHR19376:SF37">
    <property type="entry name" value="DNA-DIRECTED RNA POLYMERASE II SUBUNIT RPB1"/>
    <property type="match status" value="1"/>
</dbReference>
<dbReference type="Pfam" id="PF00623">
    <property type="entry name" value="RNA_pol_Rpb1_2"/>
    <property type="match status" value="1"/>
</dbReference>
<dbReference type="InterPro" id="IPR006592">
    <property type="entry name" value="RNA_pol_N"/>
</dbReference>
<evidence type="ECO:0000256" key="2">
    <source>
        <dbReference type="ARBA" id="ARBA00022679"/>
    </source>
</evidence>
<dbReference type="InterPro" id="IPR007080">
    <property type="entry name" value="RNA_pol_Rpb1_1"/>
</dbReference>
<comment type="function">
    <text evidence="6">DNA-dependent RNA polymerase catalyzes the transcription of DNA into RNA using the four ribonucleoside triphosphates as substrates.</text>
</comment>
<dbReference type="GO" id="GO:0006351">
    <property type="term" value="P:DNA-templated transcription"/>
    <property type="evidence" value="ECO:0007669"/>
    <property type="project" value="InterPro"/>
</dbReference>
<dbReference type="EMBL" id="KZ679279">
    <property type="protein sequence ID" value="PTB35164.1"/>
    <property type="molecule type" value="Genomic_DNA"/>
</dbReference>
<dbReference type="EC" id="2.7.7.6" evidence="6"/>
<comment type="similarity">
    <text evidence="6">Belongs to the RNA polymerase beta' chain family.</text>
</comment>
<feature type="domain" description="RNA polymerase N-terminal" evidence="8">
    <location>
        <begin position="11"/>
        <end position="121"/>
    </location>
</feature>
<dbReference type="PANTHER" id="PTHR19376">
    <property type="entry name" value="DNA-DIRECTED RNA POLYMERASE"/>
    <property type="match status" value="1"/>
</dbReference>
<evidence type="ECO:0000313" key="9">
    <source>
        <dbReference type="EMBL" id="PTB35164.1"/>
    </source>
</evidence>